<evidence type="ECO:0000259" key="6">
    <source>
        <dbReference type="PROSITE" id="PS50850"/>
    </source>
</evidence>
<dbReference type="Proteomes" id="UP000194632">
    <property type="component" value="Unassembled WGS sequence"/>
</dbReference>
<evidence type="ECO:0000313" key="8">
    <source>
        <dbReference type="Proteomes" id="UP000194632"/>
    </source>
</evidence>
<feature type="domain" description="Major facilitator superfamily (MFS) profile" evidence="6">
    <location>
        <begin position="19"/>
        <end position="431"/>
    </location>
</feature>
<dbReference type="EMBL" id="NGFO01000004">
    <property type="protein sequence ID" value="OUC80117.1"/>
    <property type="molecule type" value="Genomic_DNA"/>
</dbReference>
<feature type="transmembrane region" description="Helical" evidence="5">
    <location>
        <begin position="16"/>
        <end position="40"/>
    </location>
</feature>
<dbReference type="InterPro" id="IPR020846">
    <property type="entry name" value="MFS_dom"/>
</dbReference>
<dbReference type="CDD" id="cd17365">
    <property type="entry name" value="MFS_PcaK_like"/>
    <property type="match status" value="1"/>
</dbReference>
<feature type="transmembrane region" description="Helical" evidence="5">
    <location>
        <begin position="60"/>
        <end position="81"/>
    </location>
</feature>
<dbReference type="PANTHER" id="PTHR23508">
    <property type="entry name" value="CARBOXYLIC ACID TRANSPORTER PROTEIN HOMOLOG"/>
    <property type="match status" value="1"/>
</dbReference>
<comment type="caution">
    <text evidence="7">The sequence shown here is derived from an EMBL/GenBank/DDBJ whole genome shotgun (WGS) entry which is preliminary data.</text>
</comment>
<feature type="transmembrane region" description="Helical" evidence="5">
    <location>
        <begin position="175"/>
        <end position="195"/>
    </location>
</feature>
<dbReference type="Pfam" id="PF07690">
    <property type="entry name" value="MFS_1"/>
    <property type="match status" value="1"/>
</dbReference>
<feature type="transmembrane region" description="Helical" evidence="5">
    <location>
        <begin position="343"/>
        <end position="364"/>
    </location>
</feature>
<accession>A0A243QED1</accession>
<evidence type="ECO:0000256" key="4">
    <source>
        <dbReference type="ARBA" id="ARBA00023136"/>
    </source>
</evidence>
<feature type="transmembrane region" description="Helical" evidence="5">
    <location>
        <begin position="249"/>
        <end position="268"/>
    </location>
</feature>
<feature type="transmembrane region" description="Helical" evidence="5">
    <location>
        <begin position="93"/>
        <end position="112"/>
    </location>
</feature>
<feature type="transmembrane region" description="Helical" evidence="5">
    <location>
        <begin position="288"/>
        <end position="306"/>
    </location>
</feature>
<dbReference type="PANTHER" id="PTHR23508:SF10">
    <property type="entry name" value="CARBOXYLIC ACID TRANSPORTER PROTEIN HOMOLOG"/>
    <property type="match status" value="1"/>
</dbReference>
<dbReference type="AlphaFoldDB" id="A0A243QED1"/>
<gene>
    <name evidence="7" type="ORF">CA982_05365</name>
</gene>
<name>A0A243QED1_9ACTN</name>
<feature type="transmembrane region" description="Helical" evidence="5">
    <location>
        <begin position="318"/>
        <end position="337"/>
    </location>
</feature>
<dbReference type="Gene3D" id="1.20.1250.20">
    <property type="entry name" value="MFS general substrate transporter like domains"/>
    <property type="match status" value="1"/>
</dbReference>
<protein>
    <submittedName>
        <fullName evidence="7">MFS transporter</fullName>
    </submittedName>
</protein>
<feature type="transmembrane region" description="Helical" evidence="5">
    <location>
        <begin position="376"/>
        <end position="403"/>
    </location>
</feature>
<dbReference type="SUPFAM" id="SSF103473">
    <property type="entry name" value="MFS general substrate transporter"/>
    <property type="match status" value="1"/>
</dbReference>
<feature type="transmembrane region" description="Helical" evidence="5">
    <location>
        <begin position="146"/>
        <end position="169"/>
    </location>
</feature>
<keyword evidence="4 5" id="KW-0472">Membrane</keyword>
<dbReference type="GO" id="GO:0046943">
    <property type="term" value="F:carboxylic acid transmembrane transporter activity"/>
    <property type="evidence" value="ECO:0007669"/>
    <property type="project" value="TreeGrafter"/>
</dbReference>
<feature type="transmembrane region" description="Helical" evidence="5">
    <location>
        <begin position="118"/>
        <end position="139"/>
    </location>
</feature>
<organism evidence="7 8">
    <name type="scientific">Gordonia lacunae</name>
    <dbReference type="NCBI Taxonomy" id="417102"/>
    <lineage>
        <taxon>Bacteria</taxon>
        <taxon>Bacillati</taxon>
        <taxon>Actinomycetota</taxon>
        <taxon>Actinomycetes</taxon>
        <taxon>Mycobacteriales</taxon>
        <taxon>Gordoniaceae</taxon>
        <taxon>Gordonia</taxon>
    </lineage>
</organism>
<keyword evidence="2 5" id="KW-0812">Transmembrane</keyword>
<dbReference type="PROSITE" id="PS50850">
    <property type="entry name" value="MFS"/>
    <property type="match status" value="1"/>
</dbReference>
<dbReference type="STRING" id="417102.CA982_05365"/>
<proteinExistence type="predicted"/>
<feature type="transmembrane region" description="Helical" evidence="5">
    <location>
        <begin position="409"/>
        <end position="427"/>
    </location>
</feature>
<dbReference type="InterPro" id="IPR011701">
    <property type="entry name" value="MFS"/>
</dbReference>
<evidence type="ECO:0000256" key="3">
    <source>
        <dbReference type="ARBA" id="ARBA00022989"/>
    </source>
</evidence>
<keyword evidence="3 5" id="KW-1133">Transmembrane helix</keyword>
<keyword evidence="8" id="KW-1185">Reference proteome</keyword>
<evidence type="ECO:0000313" key="7">
    <source>
        <dbReference type="EMBL" id="OUC80117.1"/>
    </source>
</evidence>
<comment type="subcellular location">
    <subcellularLocation>
        <location evidence="1">Cell membrane</location>
        <topology evidence="1">Multi-pass membrane protein</topology>
    </subcellularLocation>
</comment>
<dbReference type="InterPro" id="IPR036259">
    <property type="entry name" value="MFS_trans_sf"/>
</dbReference>
<evidence type="ECO:0000256" key="1">
    <source>
        <dbReference type="ARBA" id="ARBA00004651"/>
    </source>
</evidence>
<evidence type="ECO:0000256" key="5">
    <source>
        <dbReference type="SAM" id="Phobius"/>
    </source>
</evidence>
<reference evidence="7 8" key="1">
    <citation type="submission" date="2017-05" db="EMBL/GenBank/DDBJ databases">
        <title>Biotechnological potential of actinobacteria isolated from South African environments.</title>
        <authorList>
            <person name="Le Roes-Hill M."/>
            <person name="Prins A."/>
            <person name="Durrell K.A."/>
        </authorList>
    </citation>
    <scope>NUCLEOTIDE SEQUENCE [LARGE SCALE GENOMIC DNA]</scope>
    <source>
        <strain evidence="7">BS2</strain>
    </source>
</reference>
<dbReference type="RefSeq" id="WP_086534304.1">
    <property type="nucleotide sequence ID" value="NZ_NGFO01000004.1"/>
</dbReference>
<dbReference type="OrthoDB" id="9787026at2"/>
<sequence>MTSSTTWTLPEHRRSVLWVVALATIAIVFDGYDLVVYGTILPTLLDDPSQLGQLSPATAGALGSYALIGVMIGALVAGAIGDRVGRRRMMLANIVWFSIGMGATALATDLAAFGVLRFLTGIGIGGLVATAGAMVAEFAPSSKRNLFNAVVYSGVPAGGVLAAILAMLLAEHIGWRGLFWIGALPLVTLLPIAWLRMPESPQWLAARGRIDAAREISDRTGIPVGTTAVPTGTGHAPKVGFAALASRRFAVPTLLLGSMSFVGLLLTYGLNTWLPQIMKTSGFDAKGSLSFLLVLNGGAIVGGLIAARFADRRGPQQVVATSFCLATFALIGLTFALPLPVLLVAVAVAGTGTIGTQVLIYGFVSNFYPTEARAAGVAWCAGFGRLGGIFGPVIGGLLIGAGISSATAFYLFAGIALLGAAATMLVVTPKPAADPSVSLPAHGLATTE</sequence>
<evidence type="ECO:0000256" key="2">
    <source>
        <dbReference type="ARBA" id="ARBA00022692"/>
    </source>
</evidence>
<dbReference type="GO" id="GO:0005886">
    <property type="term" value="C:plasma membrane"/>
    <property type="evidence" value="ECO:0007669"/>
    <property type="project" value="UniProtKB-SubCell"/>
</dbReference>